<feature type="region of interest" description="Disordered" evidence="9">
    <location>
        <begin position="61"/>
        <end position="87"/>
    </location>
</feature>
<evidence type="ECO:0000256" key="7">
    <source>
        <dbReference type="ARBA" id="ARBA00023242"/>
    </source>
</evidence>
<feature type="compositionally biased region" description="Acidic residues" evidence="9">
    <location>
        <begin position="145"/>
        <end position="156"/>
    </location>
</feature>
<feature type="region of interest" description="Disordered" evidence="9">
    <location>
        <begin position="247"/>
        <end position="332"/>
    </location>
</feature>
<keyword evidence="4" id="KW-0805">Transcription regulation</keyword>
<evidence type="ECO:0000256" key="5">
    <source>
        <dbReference type="ARBA" id="ARBA00023159"/>
    </source>
</evidence>
<keyword evidence="7 8" id="KW-0539">Nucleus</keyword>
<dbReference type="EMBL" id="JAQQWN010000005">
    <property type="protein sequence ID" value="KAK8085118.1"/>
    <property type="molecule type" value="Genomic_DNA"/>
</dbReference>
<dbReference type="PANTHER" id="PTHR16466:SF6">
    <property type="entry name" value="TELOMERIC REPEAT-BINDING FACTOR 2-INTERACTING PROTEIN 1"/>
    <property type="match status" value="1"/>
</dbReference>
<dbReference type="RefSeq" id="XP_066669627.1">
    <property type="nucleotide sequence ID" value="XM_066810704.1"/>
</dbReference>
<evidence type="ECO:0000259" key="10">
    <source>
        <dbReference type="PROSITE" id="PS50172"/>
    </source>
</evidence>
<feature type="compositionally biased region" description="Polar residues" evidence="9">
    <location>
        <begin position="161"/>
        <end position="172"/>
    </location>
</feature>
<dbReference type="Gene3D" id="1.10.10.2170">
    <property type="match status" value="1"/>
</dbReference>
<keyword evidence="2 8" id="KW-0158">Chromosome</keyword>
<reference evidence="12 13" key="1">
    <citation type="submission" date="2023-01" db="EMBL/GenBank/DDBJ databases">
        <title>Analysis of 21 Apiospora genomes using comparative genomics revels a genus with tremendous synthesis potential of carbohydrate active enzymes and secondary metabolites.</title>
        <authorList>
            <person name="Sorensen T."/>
        </authorList>
    </citation>
    <scope>NUCLEOTIDE SEQUENCE [LARGE SCALE GENOMIC DNA]</scope>
    <source>
        <strain evidence="12 13">CBS 114990</strain>
    </source>
</reference>
<dbReference type="SUPFAM" id="SSF46774">
    <property type="entry name" value="ARID-like"/>
    <property type="match status" value="1"/>
</dbReference>
<feature type="compositionally biased region" description="Basic and acidic residues" evidence="9">
    <location>
        <begin position="603"/>
        <end position="616"/>
    </location>
</feature>
<evidence type="ECO:0000313" key="12">
    <source>
        <dbReference type="EMBL" id="KAK8085118.1"/>
    </source>
</evidence>
<dbReference type="CDD" id="cd16100">
    <property type="entry name" value="ARID"/>
    <property type="match status" value="1"/>
</dbReference>
<dbReference type="PROSITE" id="PS51011">
    <property type="entry name" value="ARID"/>
    <property type="match status" value="1"/>
</dbReference>
<dbReference type="InterPro" id="IPR001357">
    <property type="entry name" value="BRCT_dom"/>
</dbReference>
<evidence type="ECO:0000256" key="4">
    <source>
        <dbReference type="ARBA" id="ARBA00023015"/>
    </source>
</evidence>
<dbReference type="InterPro" id="IPR015010">
    <property type="entry name" value="TERF2IP_Myb"/>
</dbReference>
<feature type="compositionally biased region" description="Polar residues" evidence="9">
    <location>
        <begin position="569"/>
        <end position="580"/>
    </location>
</feature>
<comment type="subunit">
    <text evidence="8">Homodimer.</text>
</comment>
<evidence type="ECO:0000256" key="8">
    <source>
        <dbReference type="RuleBase" id="RU367107"/>
    </source>
</evidence>
<dbReference type="PANTHER" id="PTHR16466">
    <property type="entry name" value="TELOMERE REPEAT-BINDING FACTOR 2-INTERACTING PROTEIN 1"/>
    <property type="match status" value="1"/>
</dbReference>
<dbReference type="CDD" id="cd11655">
    <property type="entry name" value="rap1_myb-like"/>
    <property type="match status" value="2"/>
</dbReference>
<dbReference type="PROSITE" id="PS50172">
    <property type="entry name" value="BRCT"/>
    <property type="match status" value="1"/>
</dbReference>
<dbReference type="Gene3D" id="1.10.10.60">
    <property type="entry name" value="Homeodomain-like"/>
    <property type="match status" value="2"/>
</dbReference>
<dbReference type="Pfam" id="PF08914">
    <property type="entry name" value="Myb_Rap1"/>
    <property type="match status" value="2"/>
</dbReference>
<keyword evidence="3 8" id="KW-0779">Telomere</keyword>
<dbReference type="Pfam" id="PF16589">
    <property type="entry name" value="BRCT_2"/>
    <property type="match status" value="1"/>
</dbReference>
<dbReference type="SUPFAM" id="SSF46689">
    <property type="entry name" value="Homeodomain-like"/>
    <property type="match status" value="2"/>
</dbReference>
<evidence type="ECO:0000256" key="2">
    <source>
        <dbReference type="ARBA" id="ARBA00022454"/>
    </source>
</evidence>
<feature type="compositionally biased region" description="Acidic residues" evidence="9">
    <location>
        <begin position="247"/>
        <end position="256"/>
    </location>
</feature>
<feature type="region of interest" description="Disordered" evidence="9">
    <location>
        <begin position="349"/>
        <end position="373"/>
    </location>
</feature>
<comment type="function">
    <text evidence="8">Involved in the regulation of telomere length, clustering and has a specific role in telomere position effect (TPE).</text>
</comment>
<evidence type="ECO:0000313" key="13">
    <source>
        <dbReference type="Proteomes" id="UP001433268"/>
    </source>
</evidence>
<protein>
    <recommendedName>
        <fullName evidence="8">DNA-binding protein RAP1</fullName>
    </recommendedName>
</protein>
<feature type="compositionally biased region" description="Basic and acidic residues" evidence="9">
    <location>
        <begin position="695"/>
        <end position="706"/>
    </location>
</feature>
<feature type="region of interest" description="Disordered" evidence="9">
    <location>
        <begin position="138"/>
        <end position="192"/>
    </location>
</feature>
<keyword evidence="5" id="KW-0010">Activator</keyword>
<dbReference type="InterPro" id="IPR009057">
    <property type="entry name" value="Homeodomain-like_sf"/>
</dbReference>
<dbReference type="Proteomes" id="UP001433268">
    <property type="component" value="Unassembled WGS sequence"/>
</dbReference>
<evidence type="ECO:0000256" key="3">
    <source>
        <dbReference type="ARBA" id="ARBA00022895"/>
    </source>
</evidence>
<evidence type="ECO:0000256" key="9">
    <source>
        <dbReference type="SAM" id="MobiDB-lite"/>
    </source>
</evidence>
<dbReference type="Pfam" id="PF11626">
    <property type="entry name" value="Rap1_C"/>
    <property type="match status" value="1"/>
</dbReference>
<organism evidence="12 13">
    <name type="scientific">Apiospora hydei</name>
    <dbReference type="NCBI Taxonomy" id="1337664"/>
    <lineage>
        <taxon>Eukaryota</taxon>
        <taxon>Fungi</taxon>
        <taxon>Dikarya</taxon>
        <taxon>Ascomycota</taxon>
        <taxon>Pezizomycotina</taxon>
        <taxon>Sordariomycetes</taxon>
        <taxon>Xylariomycetidae</taxon>
        <taxon>Amphisphaeriales</taxon>
        <taxon>Apiosporaceae</taxon>
        <taxon>Apiospora</taxon>
    </lineage>
</organism>
<name>A0ABR1WNW7_9PEZI</name>
<feature type="compositionally biased region" description="Basic and acidic residues" evidence="9">
    <location>
        <begin position="180"/>
        <end position="192"/>
    </location>
</feature>
<feature type="compositionally biased region" description="Polar residues" evidence="9">
    <location>
        <begin position="552"/>
        <end position="561"/>
    </location>
</feature>
<feature type="compositionally biased region" description="Low complexity" evidence="9">
    <location>
        <begin position="764"/>
        <end position="785"/>
    </location>
</feature>
<feature type="compositionally biased region" description="Basic and acidic residues" evidence="9">
    <location>
        <begin position="540"/>
        <end position="551"/>
    </location>
</feature>
<proteinExistence type="inferred from homology"/>
<feature type="region of interest" description="Disordered" evidence="9">
    <location>
        <begin position="503"/>
        <end position="810"/>
    </location>
</feature>
<dbReference type="SUPFAM" id="SSF52113">
    <property type="entry name" value="BRCT domain"/>
    <property type="match status" value="1"/>
</dbReference>
<evidence type="ECO:0000259" key="11">
    <source>
        <dbReference type="PROSITE" id="PS51011"/>
    </source>
</evidence>
<feature type="domain" description="ARID" evidence="11">
    <location>
        <begin position="383"/>
        <end position="474"/>
    </location>
</feature>
<dbReference type="GeneID" id="92043764"/>
<dbReference type="Gene3D" id="1.10.150.60">
    <property type="entry name" value="ARID DNA-binding domain"/>
    <property type="match status" value="1"/>
</dbReference>
<dbReference type="Pfam" id="PF01388">
    <property type="entry name" value="ARID"/>
    <property type="match status" value="1"/>
</dbReference>
<sequence length="932" mass="106175">MRRTWINHIKNNGGQIVALEKNADYMIADHVRKDSPQGSYSWKWIEDSVKKGKLLDADDYLIGGKPEEQPRAGPSAPGKSTRTPFTEEDDRILMQWVLRRERQGESILGNKIYQELAIKNPRHTFQSWRDRWVKKVSMKPRPDVPGEEPEAQDAVEPEPTASLQRTSASSRPQPTPSPVKQERKSRVKFTAEEDRELTQYVLERTANTGHDRGNKVFQEYADEHPEHTYQAYRDRWIKYLRPSFEDDKNENEEEEVPQARISRSKTNAIQSTRNERPEPSLQRPKVNSKPVEGVPNITLEKPESSRRGNSHNLTQHQDVPAPDSPGHIGRSPRNLKKMETQVEVDQQLNEENEEERHQDVHTPVATNNGKASPAKANYTGTLLQSKEEFYPVYQDFVQRFTHIRPNFWPTVRNQSFDLWDLWQSAVSQKLDRAERDWQQIAENLGYNWIEHEGVEDDIREIYENHLAEFEESLAEWENDESDDSETDEDVPDETTAVIGVSDAFDRNSEEQFNSSPPKQPSLKRTHEAALLSDLRYPDSSGKRQRFDRDSEIPSTPDTKNGTAHLRRPSLSSRARQNAQKGQGVPDNGDRTVADGATVHPKMRMVEPETQDFRYDPETQAFRYDPETQNIDFDTEMDDVQGESQVTVTASQQLHHESEPGSSPIKPPNRELARPSTPTPKRKAGKPPFVDSPDDEHDKPTPKERFGKGKNPILADLEKEQHQKQLRRISAGSPQKKPIVAPQPKPQRQSVSRPAESRPPPPSFPSSSKPSSKPAKLPPSSSRNPKALPPATPAGTAPKPPASSAKDDPVASQLARLNRRIDYLVSLGYPPSVARRAQEATSWQKALVNIIIEGLKKGEPLPTNIEGVWTAKDDMKLQSLLEYEAAGDTSDEKQARKMGKFKDHLMTKHGEAHMELRKIWYEDKKRLGWEEME</sequence>
<accession>A0ABR1WNW7</accession>
<evidence type="ECO:0000256" key="1">
    <source>
        <dbReference type="ARBA" id="ARBA00010467"/>
    </source>
</evidence>
<feature type="compositionally biased region" description="Polar residues" evidence="9">
    <location>
        <begin position="641"/>
        <end position="652"/>
    </location>
</feature>
<comment type="similarity">
    <text evidence="1 8">Belongs to the RAP1 family.</text>
</comment>
<dbReference type="InterPro" id="IPR021661">
    <property type="entry name" value="Rap1_C"/>
</dbReference>
<evidence type="ECO:0000256" key="6">
    <source>
        <dbReference type="ARBA" id="ARBA00023163"/>
    </source>
</evidence>
<gene>
    <name evidence="12" type="ORF">PG997_006389</name>
</gene>
<comment type="caution">
    <text evidence="12">The sequence shown here is derived from an EMBL/GenBank/DDBJ whole genome shotgun (WGS) entry which is preliminary data.</text>
</comment>
<feature type="compositionally biased region" description="Acidic residues" evidence="9">
    <location>
        <begin position="474"/>
        <end position="492"/>
    </location>
</feature>
<dbReference type="InterPro" id="IPR001606">
    <property type="entry name" value="ARID_dom"/>
</dbReference>
<feature type="region of interest" description="Disordered" evidence="9">
    <location>
        <begin position="474"/>
        <end position="493"/>
    </location>
</feature>
<keyword evidence="13" id="KW-1185">Reference proteome</keyword>
<dbReference type="InterPro" id="IPR036420">
    <property type="entry name" value="BRCT_dom_sf"/>
</dbReference>
<comment type="subcellular location">
    <subcellularLocation>
        <location evidence="8">Nucleus</location>
    </subcellularLocation>
    <subcellularLocation>
        <location evidence="8">Chromosome</location>
        <location evidence="8">Telomere</location>
    </subcellularLocation>
</comment>
<keyword evidence="6" id="KW-0804">Transcription</keyword>
<dbReference type="InterPro" id="IPR039595">
    <property type="entry name" value="TE2IP/Rap1"/>
</dbReference>
<dbReference type="InterPro" id="IPR036431">
    <property type="entry name" value="ARID_dom_sf"/>
</dbReference>
<dbReference type="InterPro" id="IPR038104">
    <property type="entry name" value="Rap1_C_sf"/>
</dbReference>
<feature type="domain" description="BRCT" evidence="10">
    <location>
        <begin position="1"/>
        <end position="62"/>
    </location>
</feature>